<feature type="region of interest" description="Disordered" evidence="1">
    <location>
        <begin position="210"/>
        <end position="282"/>
    </location>
</feature>
<feature type="compositionally biased region" description="Basic and acidic residues" evidence="1">
    <location>
        <begin position="151"/>
        <end position="161"/>
    </location>
</feature>
<protein>
    <submittedName>
        <fullName evidence="2">AGAP001788-PA-like protein</fullName>
    </submittedName>
</protein>
<dbReference type="AlphaFoldDB" id="A0A084VWL9"/>
<gene>
    <name evidence="2" type="ORF">ZHAS_00010054</name>
</gene>
<organism evidence="2">
    <name type="scientific">Anopheles sinensis</name>
    <name type="common">Mosquito</name>
    <dbReference type="NCBI Taxonomy" id="74873"/>
    <lineage>
        <taxon>Eukaryota</taxon>
        <taxon>Metazoa</taxon>
        <taxon>Ecdysozoa</taxon>
        <taxon>Arthropoda</taxon>
        <taxon>Hexapoda</taxon>
        <taxon>Insecta</taxon>
        <taxon>Pterygota</taxon>
        <taxon>Neoptera</taxon>
        <taxon>Endopterygota</taxon>
        <taxon>Diptera</taxon>
        <taxon>Nematocera</taxon>
        <taxon>Culicoidea</taxon>
        <taxon>Culicidae</taxon>
        <taxon>Anophelinae</taxon>
        <taxon>Anopheles</taxon>
    </lineage>
</organism>
<dbReference type="GO" id="GO:0005634">
    <property type="term" value="C:nucleus"/>
    <property type="evidence" value="ECO:0007669"/>
    <property type="project" value="TreeGrafter"/>
</dbReference>
<feature type="region of interest" description="Disordered" evidence="1">
    <location>
        <begin position="1"/>
        <end position="23"/>
    </location>
</feature>
<dbReference type="VEuPathDB" id="VectorBase:ASIC010054"/>
<dbReference type="VEuPathDB" id="VectorBase:ASIS021577"/>
<feature type="region of interest" description="Disordered" evidence="1">
    <location>
        <begin position="151"/>
        <end position="174"/>
    </location>
</feature>
<feature type="compositionally biased region" description="Basic residues" evidence="1">
    <location>
        <begin position="1"/>
        <end position="18"/>
    </location>
</feature>
<proteinExistence type="predicted"/>
<dbReference type="Proteomes" id="UP000030765">
    <property type="component" value="Unassembled WGS sequence"/>
</dbReference>
<dbReference type="EMBL" id="ATLV01017659">
    <property type="status" value="NOT_ANNOTATED_CDS"/>
    <property type="molecule type" value="Genomic_DNA"/>
</dbReference>
<dbReference type="EnsemblMetazoa" id="ASIC010054-RA">
    <property type="protein sequence ID" value="ASIC010054-PA"/>
    <property type="gene ID" value="ASIC010054"/>
</dbReference>
<feature type="region of interest" description="Disordered" evidence="1">
    <location>
        <begin position="58"/>
        <end position="105"/>
    </location>
</feature>
<dbReference type="InterPro" id="IPR026680">
    <property type="entry name" value="CCDC137"/>
</dbReference>
<evidence type="ECO:0000313" key="4">
    <source>
        <dbReference type="Proteomes" id="UP000030765"/>
    </source>
</evidence>
<dbReference type="OMA" id="HHGVRDP"/>
<dbReference type="OrthoDB" id="5876637at2759"/>
<dbReference type="STRING" id="74873.A0A084VWL9"/>
<feature type="compositionally biased region" description="Basic and acidic residues" evidence="1">
    <location>
        <begin position="62"/>
        <end position="74"/>
    </location>
</feature>
<sequence>MSRFGPKHRKIPVPKRHGVRDPLKRLAEREAAIKDQINNPPKERDVQEVSHRFKRFMQLKEQANRPRPQNESRGRAQPTIHIGKTAVKKQPKESEESFLNRATMMQEDRTVEEDFGVKYGVEVERNEETGAIKIRKRKGIEVDEMLNKRMKQIERNGGKPDKRAKKAKKLTMTEKKALKLQKQEELKRQEEDLLLKEYQYDYVPFGDVVKEPPSLNTLPRRANKPESVARPASKRLLLHSLMEPKPEEEEQTPMKKRTSKKAPPTKVDLKGKRKKLPMATRMNIEREQQSVIEMYRKLKKKIKQ</sequence>
<keyword evidence="4" id="KW-1185">Reference proteome</keyword>
<dbReference type="EMBL" id="KE525181">
    <property type="protein sequence ID" value="KFB42363.1"/>
    <property type="molecule type" value="Genomic_DNA"/>
</dbReference>
<accession>A0A084VWL9</accession>
<dbReference type="PANTHER" id="PTHR21838:SF2">
    <property type="entry name" value="COILED-COIL DOMAIN-CONTAINING PROTEIN 137"/>
    <property type="match status" value="1"/>
</dbReference>
<name>A0A084VWL9_ANOSI</name>
<reference evidence="2 4" key="1">
    <citation type="journal article" date="2014" name="BMC Genomics">
        <title>Genome sequence of Anopheles sinensis provides insight into genetics basis of mosquito competence for malaria parasites.</title>
        <authorList>
            <person name="Zhou D."/>
            <person name="Zhang D."/>
            <person name="Ding G."/>
            <person name="Shi L."/>
            <person name="Hou Q."/>
            <person name="Ye Y."/>
            <person name="Xu Y."/>
            <person name="Zhou H."/>
            <person name="Xiong C."/>
            <person name="Li S."/>
            <person name="Yu J."/>
            <person name="Hong S."/>
            <person name="Yu X."/>
            <person name="Zou P."/>
            <person name="Chen C."/>
            <person name="Chang X."/>
            <person name="Wang W."/>
            <person name="Lv Y."/>
            <person name="Sun Y."/>
            <person name="Ma L."/>
            <person name="Shen B."/>
            <person name="Zhu C."/>
        </authorList>
    </citation>
    <scope>NUCLEOTIDE SEQUENCE [LARGE SCALE GENOMIC DNA]</scope>
</reference>
<dbReference type="PANTHER" id="PTHR21838">
    <property type="entry name" value="COILED-COIL DOMAIN-CONTAINING PROTEIN 137"/>
    <property type="match status" value="1"/>
</dbReference>
<reference evidence="3" key="2">
    <citation type="submission" date="2020-05" db="UniProtKB">
        <authorList>
            <consortium name="EnsemblMetazoa"/>
        </authorList>
    </citation>
    <scope>IDENTIFICATION</scope>
</reference>
<evidence type="ECO:0000313" key="3">
    <source>
        <dbReference type="EnsemblMetazoa" id="ASIC010054-PA"/>
    </source>
</evidence>
<evidence type="ECO:0000313" key="2">
    <source>
        <dbReference type="EMBL" id="KFB42363.1"/>
    </source>
</evidence>
<evidence type="ECO:0000256" key="1">
    <source>
        <dbReference type="SAM" id="MobiDB-lite"/>
    </source>
</evidence>